<keyword evidence="1" id="KW-0812">Transmembrane</keyword>
<dbReference type="EMBL" id="CP034456">
    <property type="protein sequence ID" value="QBM86612.1"/>
    <property type="molecule type" value="Genomic_DNA"/>
</dbReference>
<dbReference type="InterPro" id="IPR038919">
    <property type="entry name" value="STB2/STB2"/>
</dbReference>
<dbReference type="AlphaFoldDB" id="A0A4P6XH27"/>
<evidence type="ECO:0000313" key="4">
    <source>
        <dbReference type="Proteomes" id="UP000292447"/>
    </source>
</evidence>
<evidence type="ECO:0000256" key="1">
    <source>
        <dbReference type="SAM" id="Phobius"/>
    </source>
</evidence>
<dbReference type="PANTHER" id="PTHR31011">
    <property type="entry name" value="PROTEIN STB2-RELATED"/>
    <property type="match status" value="1"/>
</dbReference>
<keyword evidence="4" id="KW-1185">Reference proteome</keyword>
<keyword evidence="1" id="KW-1133">Transmembrane helix</keyword>
<gene>
    <name evidence="3" type="ORF">METSCH_A12570</name>
</gene>
<dbReference type="Pfam" id="PF25995">
    <property type="entry name" value="STB6_N"/>
    <property type="match status" value="1"/>
</dbReference>
<accession>A0A4P6XH27</accession>
<dbReference type="GO" id="GO:0070822">
    <property type="term" value="C:Sin3-type complex"/>
    <property type="evidence" value="ECO:0007669"/>
    <property type="project" value="TreeGrafter"/>
</dbReference>
<evidence type="ECO:0000259" key="2">
    <source>
        <dbReference type="Pfam" id="PF25995"/>
    </source>
</evidence>
<sequence length="987" mass="112153">MLASKSVNNLGSSAIDRLSQLPVDSHEEAESNFNSTGRTGSHEIMSSTGKDLITYIFPDIRAVEYFRKDFVASDEFHILERAEASGFEIYLVDQWVRDRKIGSVASVFTGNTQSRVKVCKLTTLKKLSKEYPPRFQEYLNELLLNHATFKKMDNVSITSSLDSVSTDESSEVPSYLLVSNISAMPHNLFLIPIPGGDARAIERTYMVNSNLKKLNCGGRSLSLLAEKVSDASEDKFRQMYCILNESVPIQFAILELINIVQICLFYFDLLDAKYADGLLCHKTEDAIKNWWNLVGLPHFNTKPHHKSGVLSSKSVAAIISLTVSVKLRLHLIGGCDVPKDVFDAENFMLSVGHFQRQVKIEKRRKLNLLTLSRLFYYTNPSHLSEKHKSIYSPFGIDPSFDDTDQSNFYDQSYASPMSSGKNAIYSNTSLPSQAASAYRRNKIYYSKELKKLTNVVKNTVQDHIMVKEDQDDLYLEPPRTKPTTKLRSKIVSKLSENLVPADIETCDIEVFFKKCIVGKTLLRLWMGLSAADIKLANDIVDEGKKSSSMSSNDYGDGVHASRTQNENHRHHHRYHRDDRDVLNGLASVDNLGYTFVSFRDSFAIYQDLNQTADKSGRLGKMKLPFQNRKALVKSGDGSTRAFDSEVDIPKDKAQNTLLDTELQKLTESPPSVDAKFPSKRKSIVADTETGVISTLHRRSSYPLANSAIEANLGTIEASHNEDGSLTLHVQSLHRSASFSALQDYFYGTLVPPSHEKIRNQYLENATKVVYSDLVKRDCSRTFAEKIATKVKRLNFENQKISTTNLAMLNRKLRFETEYSAILDFRMRDLADNLDKMAFRSRDLLKKIDELDEQLRIFKSKIDSESLAKLGGMISRVLHSEKFDRVFQNQDEKLQIVKSLTGSERLHDERESVSSSSGWCIRQFVVFIYEIALIVLSLFHFDRSKMNLDRIRDQYRKLDPNRKYMRRAYKFVGRIDTCDEAATDSDEN</sequence>
<feature type="transmembrane region" description="Helical" evidence="1">
    <location>
        <begin position="923"/>
        <end position="940"/>
    </location>
</feature>
<reference evidence="4" key="1">
    <citation type="submission" date="2019-03" db="EMBL/GenBank/DDBJ databases">
        <title>Snf2 controls pulcherriminic acid biosynthesis and connects pigmentation and antifungal activity of the yeast Metschnikowia pulcherrima.</title>
        <authorList>
            <person name="Gore-Lloyd D."/>
            <person name="Sumann I."/>
            <person name="Brachmann A.O."/>
            <person name="Schneeberger K."/>
            <person name="Ortiz-Merino R.A."/>
            <person name="Moreno-Beltran M."/>
            <person name="Schlaefli M."/>
            <person name="Kirner P."/>
            <person name="Santos Kron A."/>
            <person name="Wolfe K.H."/>
            <person name="Piel J."/>
            <person name="Ahrens C.H."/>
            <person name="Henk D."/>
            <person name="Freimoser F.M."/>
        </authorList>
    </citation>
    <scope>NUCLEOTIDE SEQUENCE [LARGE SCALE GENOMIC DNA]</scope>
    <source>
        <strain evidence="4">APC 1.2</strain>
    </source>
</reference>
<dbReference type="PANTHER" id="PTHR31011:SF2">
    <property type="entry name" value="PROTEIN STB2-RELATED"/>
    <property type="match status" value="1"/>
</dbReference>
<feature type="domain" description="STB6-like N-terminal" evidence="2">
    <location>
        <begin position="54"/>
        <end position="214"/>
    </location>
</feature>
<name>A0A4P6XH27_9ASCO</name>
<proteinExistence type="predicted"/>
<dbReference type="STRING" id="2163413.A0A4P6XH27"/>
<keyword evidence="1" id="KW-0472">Membrane</keyword>
<dbReference type="Proteomes" id="UP000292447">
    <property type="component" value="Chromosome I"/>
</dbReference>
<organism evidence="3 4">
    <name type="scientific">Metschnikowia aff. pulcherrima</name>
    <dbReference type="NCBI Taxonomy" id="2163413"/>
    <lineage>
        <taxon>Eukaryota</taxon>
        <taxon>Fungi</taxon>
        <taxon>Dikarya</taxon>
        <taxon>Ascomycota</taxon>
        <taxon>Saccharomycotina</taxon>
        <taxon>Pichiomycetes</taxon>
        <taxon>Metschnikowiaceae</taxon>
        <taxon>Metschnikowia</taxon>
    </lineage>
</organism>
<evidence type="ECO:0000313" key="3">
    <source>
        <dbReference type="EMBL" id="QBM86612.1"/>
    </source>
</evidence>
<dbReference type="InterPro" id="IPR059025">
    <property type="entry name" value="STB6_N"/>
</dbReference>
<protein>
    <recommendedName>
        <fullName evidence="2">STB6-like N-terminal domain-containing protein</fullName>
    </recommendedName>
</protein>